<feature type="signal peptide" evidence="3">
    <location>
        <begin position="1"/>
        <end position="19"/>
    </location>
</feature>
<evidence type="ECO:0000313" key="6">
    <source>
        <dbReference type="WBParaSite" id="Pan_g9778.t1"/>
    </source>
</evidence>
<name>A0A7E4WE70_PANRE</name>
<accession>A0A7E4WE70</accession>
<dbReference type="AlphaFoldDB" id="A0A7E4WE70"/>
<keyword evidence="3" id="KW-0732">Signal</keyword>
<reference evidence="5" key="1">
    <citation type="journal article" date="2013" name="Genetics">
        <title>The draft genome and transcriptome of Panagrellus redivivus are shaped by the harsh demands of a free-living lifestyle.</title>
        <authorList>
            <person name="Srinivasan J."/>
            <person name="Dillman A.R."/>
            <person name="Macchietto M.G."/>
            <person name="Heikkinen L."/>
            <person name="Lakso M."/>
            <person name="Fracchia K.M."/>
            <person name="Antoshechkin I."/>
            <person name="Mortazavi A."/>
            <person name="Wong G."/>
            <person name="Sternberg P.W."/>
        </authorList>
    </citation>
    <scope>NUCLEOTIDE SEQUENCE [LARGE SCALE GENOMIC DNA]</scope>
    <source>
        <strain evidence="5">MT8872</strain>
    </source>
</reference>
<dbReference type="InterPro" id="IPR036388">
    <property type="entry name" value="WH-like_DNA-bd_sf"/>
</dbReference>
<dbReference type="GO" id="GO:0003700">
    <property type="term" value="F:DNA-binding transcription factor activity"/>
    <property type="evidence" value="ECO:0007669"/>
    <property type="project" value="InterPro"/>
</dbReference>
<dbReference type="Gene3D" id="1.10.10.10">
    <property type="entry name" value="Winged helix-like DNA-binding domain superfamily/Winged helix DNA-binding domain"/>
    <property type="match status" value="1"/>
</dbReference>
<dbReference type="WBParaSite" id="Pan_g9778.t1">
    <property type="protein sequence ID" value="Pan_g9778.t1"/>
    <property type="gene ID" value="Pan_g9778"/>
</dbReference>
<dbReference type="Pfam" id="PF00178">
    <property type="entry name" value="Ets"/>
    <property type="match status" value="1"/>
</dbReference>
<comment type="similarity">
    <text evidence="1">Belongs to the ETS family.</text>
</comment>
<evidence type="ECO:0000256" key="2">
    <source>
        <dbReference type="SAM" id="MobiDB-lite"/>
    </source>
</evidence>
<reference evidence="6" key="2">
    <citation type="submission" date="2020-10" db="UniProtKB">
        <authorList>
            <consortium name="WormBaseParasite"/>
        </authorList>
    </citation>
    <scope>IDENTIFICATION</scope>
</reference>
<feature type="chain" id="PRO_5028913033" evidence="3">
    <location>
        <begin position="20"/>
        <end position="170"/>
    </location>
</feature>
<keyword evidence="5" id="KW-1185">Reference proteome</keyword>
<dbReference type="SUPFAM" id="SSF46785">
    <property type="entry name" value="Winged helix' DNA-binding domain"/>
    <property type="match status" value="1"/>
</dbReference>
<dbReference type="InterPro" id="IPR036390">
    <property type="entry name" value="WH_DNA-bd_sf"/>
</dbReference>
<evidence type="ECO:0000256" key="3">
    <source>
        <dbReference type="SAM" id="SignalP"/>
    </source>
</evidence>
<dbReference type="InterPro" id="IPR000418">
    <property type="entry name" value="Ets_dom"/>
</dbReference>
<protein>
    <submittedName>
        <fullName evidence="6">ETS domain-containing protein</fullName>
    </submittedName>
</protein>
<evidence type="ECO:0000313" key="5">
    <source>
        <dbReference type="Proteomes" id="UP000492821"/>
    </source>
</evidence>
<sequence length="170" mass="19648">MLQPFCHFLTLLCEDAAYAEVISWDERASYKFTIRNRVVLARLWAKFHGSSANSKEIKKMLRDHVTRRNLVVVYSQPDKRCYGYQAVSLKWIQAMSDQMHNQKIKFPVDSTDPSPPPRKRKAAGVDGIAKKLRTKQVDLSMVKVESPFHPLPPPSDAIMVFPYYPPAWRQ</sequence>
<evidence type="ECO:0000259" key="4">
    <source>
        <dbReference type="Pfam" id="PF00178"/>
    </source>
</evidence>
<proteinExistence type="inferred from homology"/>
<dbReference type="Proteomes" id="UP000492821">
    <property type="component" value="Unassembled WGS sequence"/>
</dbReference>
<dbReference type="GO" id="GO:0043565">
    <property type="term" value="F:sequence-specific DNA binding"/>
    <property type="evidence" value="ECO:0007669"/>
    <property type="project" value="InterPro"/>
</dbReference>
<evidence type="ECO:0000256" key="1">
    <source>
        <dbReference type="ARBA" id="ARBA00005562"/>
    </source>
</evidence>
<feature type="region of interest" description="Disordered" evidence="2">
    <location>
        <begin position="105"/>
        <end position="125"/>
    </location>
</feature>
<organism evidence="5 6">
    <name type="scientific">Panagrellus redivivus</name>
    <name type="common">Microworm</name>
    <dbReference type="NCBI Taxonomy" id="6233"/>
    <lineage>
        <taxon>Eukaryota</taxon>
        <taxon>Metazoa</taxon>
        <taxon>Ecdysozoa</taxon>
        <taxon>Nematoda</taxon>
        <taxon>Chromadorea</taxon>
        <taxon>Rhabditida</taxon>
        <taxon>Tylenchina</taxon>
        <taxon>Panagrolaimomorpha</taxon>
        <taxon>Panagrolaimoidea</taxon>
        <taxon>Panagrolaimidae</taxon>
        <taxon>Panagrellus</taxon>
    </lineage>
</organism>
<feature type="domain" description="ETS" evidence="4">
    <location>
        <begin position="7"/>
        <end position="73"/>
    </location>
</feature>